<dbReference type="RefSeq" id="XP_056754757.1">
    <property type="nucleotide sequence ID" value="XM_056895009.1"/>
</dbReference>
<reference evidence="3" key="2">
    <citation type="submission" date="2023-01" db="EMBL/GenBank/DDBJ databases">
        <authorList>
            <person name="Petersen C."/>
        </authorList>
    </citation>
    <scope>NUCLEOTIDE SEQUENCE</scope>
    <source>
        <strain evidence="3">IBT 12815</strain>
    </source>
</reference>
<name>A0AAD6H6P9_9EURO</name>
<feature type="compositionally biased region" description="Low complexity" evidence="1">
    <location>
        <begin position="180"/>
        <end position="192"/>
    </location>
</feature>
<keyword evidence="4" id="KW-1185">Reference proteome</keyword>
<feature type="compositionally biased region" description="Basic residues" evidence="1">
    <location>
        <begin position="282"/>
        <end position="292"/>
    </location>
</feature>
<feature type="region of interest" description="Disordered" evidence="1">
    <location>
        <begin position="263"/>
        <end position="292"/>
    </location>
</feature>
<evidence type="ECO:0000256" key="1">
    <source>
        <dbReference type="SAM" id="MobiDB-lite"/>
    </source>
</evidence>
<organism evidence="3 4">
    <name type="scientific">Penicillium hordei</name>
    <dbReference type="NCBI Taxonomy" id="40994"/>
    <lineage>
        <taxon>Eukaryota</taxon>
        <taxon>Fungi</taxon>
        <taxon>Dikarya</taxon>
        <taxon>Ascomycota</taxon>
        <taxon>Pezizomycotina</taxon>
        <taxon>Eurotiomycetes</taxon>
        <taxon>Eurotiomycetidae</taxon>
        <taxon>Eurotiales</taxon>
        <taxon>Aspergillaceae</taxon>
        <taxon>Penicillium</taxon>
    </lineage>
</organism>
<gene>
    <name evidence="3" type="ORF">N7537_003951</name>
</gene>
<feature type="domain" description="SRP9" evidence="2">
    <location>
        <begin position="144"/>
        <end position="233"/>
    </location>
</feature>
<feature type="compositionally biased region" description="Low complexity" evidence="1">
    <location>
        <begin position="263"/>
        <end position="281"/>
    </location>
</feature>
<dbReference type="InterPro" id="IPR039432">
    <property type="entry name" value="SRP9_dom"/>
</dbReference>
<feature type="region of interest" description="Disordered" evidence="1">
    <location>
        <begin position="170"/>
        <end position="192"/>
    </location>
</feature>
<protein>
    <recommendedName>
        <fullName evidence="2">SRP9 domain-containing protein</fullName>
    </recommendedName>
</protein>
<evidence type="ECO:0000313" key="3">
    <source>
        <dbReference type="EMBL" id="KAJ5607332.1"/>
    </source>
</evidence>
<accession>A0AAD6H6P9</accession>
<evidence type="ECO:0000259" key="2">
    <source>
        <dbReference type="Pfam" id="PF05486"/>
    </source>
</evidence>
<dbReference type="Pfam" id="PF05486">
    <property type="entry name" value="SRP9-21"/>
    <property type="match status" value="1"/>
</dbReference>
<dbReference type="GeneID" id="81585251"/>
<dbReference type="AlphaFoldDB" id="A0AAD6H6P9"/>
<dbReference type="Proteomes" id="UP001213799">
    <property type="component" value="Unassembled WGS sequence"/>
</dbReference>
<evidence type="ECO:0000313" key="4">
    <source>
        <dbReference type="Proteomes" id="UP001213799"/>
    </source>
</evidence>
<sequence>MEKAASTLITPPHTLSIHQLPNQFLFQALNLSGYFPSIRNISFWEFPATPRHPPSCASHHTSQPQNRELYRRSPPLQNALPTHLPGLPGTVSTVITSVPRHSKHPNLPPMPTRHPIFHTASPTTGNNEHSQSQSQIQIQIHQTNNKSQTRIVTKYSFPTNRRGNIIRAHKSQVRKDAAKATDAPSTTPAQPPTAIATLTLKTFNPTTGICLHYRTNKAQEVSRLITSLGKLAAGADVAGLGLSAAVPAAGADVEMVDAPAPVEEVTPAAGKAQGQSQGQSAKGKKKGGKGKR</sequence>
<reference evidence="3" key="1">
    <citation type="journal article" date="2023" name="IMA Fungus">
        <title>Comparative genomic study of the Penicillium genus elucidates a diverse pangenome and 15 lateral gene transfer events.</title>
        <authorList>
            <person name="Petersen C."/>
            <person name="Sorensen T."/>
            <person name="Nielsen M.R."/>
            <person name="Sondergaard T.E."/>
            <person name="Sorensen J.L."/>
            <person name="Fitzpatrick D.A."/>
            <person name="Frisvad J.C."/>
            <person name="Nielsen K.L."/>
        </authorList>
    </citation>
    <scope>NUCLEOTIDE SEQUENCE</scope>
    <source>
        <strain evidence="3">IBT 12815</strain>
    </source>
</reference>
<proteinExistence type="predicted"/>
<dbReference type="EMBL" id="JAQJAE010000002">
    <property type="protein sequence ID" value="KAJ5607332.1"/>
    <property type="molecule type" value="Genomic_DNA"/>
</dbReference>
<comment type="caution">
    <text evidence="3">The sequence shown here is derived from an EMBL/GenBank/DDBJ whole genome shotgun (WGS) entry which is preliminary data.</text>
</comment>